<gene>
    <name evidence="2" type="ORF">CROQUDRAFT_416974</name>
</gene>
<dbReference type="AlphaFoldDB" id="A0A9P6NQE3"/>
<proteinExistence type="predicted"/>
<evidence type="ECO:0000256" key="1">
    <source>
        <dbReference type="SAM" id="MobiDB-lite"/>
    </source>
</evidence>
<name>A0A9P6NQE3_9BASI</name>
<keyword evidence="3" id="KW-1185">Reference proteome</keyword>
<accession>A0A9P6NQE3</accession>
<dbReference type="Proteomes" id="UP000886653">
    <property type="component" value="Unassembled WGS sequence"/>
</dbReference>
<feature type="compositionally biased region" description="Basic residues" evidence="1">
    <location>
        <begin position="1"/>
        <end position="22"/>
    </location>
</feature>
<organism evidence="2 3">
    <name type="scientific">Cronartium quercuum f. sp. fusiforme G11</name>
    <dbReference type="NCBI Taxonomy" id="708437"/>
    <lineage>
        <taxon>Eukaryota</taxon>
        <taxon>Fungi</taxon>
        <taxon>Dikarya</taxon>
        <taxon>Basidiomycota</taxon>
        <taxon>Pucciniomycotina</taxon>
        <taxon>Pucciniomycetes</taxon>
        <taxon>Pucciniales</taxon>
        <taxon>Coleosporiaceae</taxon>
        <taxon>Cronartium</taxon>
    </lineage>
</organism>
<evidence type="ECO:0000313" key="3">
    <source>
        <dbReference type="Proteomes" id="UP000886653"/>
    </source>
</evidence>
<protein>
    <submittedName>
        <fullName evidence="2">Uncharacterized protein</fullName>
    </submittedName>
</protein>
<reference evidence="2" key="1">
    <citation type="submission" date="2013-11" db="EMBL/GenBank/DDBJ databases">
        <title>Genome sequence of the fusiform rust pathogen reveals effectors for host alternation and coevolution with pine.</title>
        <authorList>
            <consortium name="DOE Joint Genome Institute"/>
            <person name="Smith K."/>
            <person name="Pendleton A."/>
            <person name="Kubisiak T."/>
            <person name="Anderson C."/>
            <person name="Salamov A."/>
            <person name="Aerts A."/>
            <person name="Riley R."/>
            <person name="Clum A."/>
            <person name="Lindquist E."/>
            <person name="Ence D."/>
            <person name="Campbell M."/>
            <person name="Kronenberg Z."/>
            <person name="Feau N."/>
            <person name="Dhillon B."/>
            <person name="Hamelin R."/>
            <person name="Burleigh J."/>
            <person name="Smith J."/>
            <person name="Yandell M."/>
            <person name="Nelson C."/>
            <person name="Grigoriev I."/>
            <person name="Davis J."/>
        </authorList>
    </citation>
    <scope>NUCLEOTIDE SEQUENCE</scope>
    <source>
        <strain evidence="2">G11</strain>
    </source>
</reference>
<evidence type="ECO:0000313" key="2">
    <source>
        <dbReference type="EMBL" id="KAG0148354.1"/>
    </source>
</evidence>
<comment type="caution">
    <text evidence="2">The sequence shown here is derived from an EMBL/GenBank/DDBJ whole genome shotgun (WGS) entry which is preliminary data.</text>
</comment>
<sequence length="82" mass="9801">MEKRKKKKKEKKRKKEKKKKKRVLDESKYLNKYFFSCLHYHQLVGCQAQVVQPFPIGFRFGVIRSRHQTFLCSIGPIITTSV</sequence>
<dbReference type="EMBL" id="MU167238">
    <property type="protein sequence ID" value="KAG0148354.1"/>
    <property type="molecule type" value="Genomic_DNA"/>
</dbReference>
<feature type="region of interest" description="Disordered" evidence="1">
    <location>
        <begin position="1"/>
        <end position="23"/>
    </location>
</feature>